<organism evidence="2 3">
    <name type="scientific">Desulforapulum autotrophicum (strain ATCC 43914 / DSM 3382 / VKM B-1955 / HRM2)</name>
    <name type="common">Desulfobacterium autotrophicum</name>
    <dbReference type="NCBI Taxonomy" id="177437"/>
    <lineage>
        <taxon>Bacteria</taxon>
        <taxon>Pseudomonadati</taxon>
        <taxon>Thermodesulfobacteriota</taxon>
        <taxon>Desulfobacteria</taxon>
        <taxon>Desulfobacterales</taxon>
        <taxon>Desulfobacteraceae</taxon>
        <taxon>Desulforapulum</taxon>
    </lineage>
</organism>
<feature type="domain" description="LarA-like N-terminal" evidence="1">
    <location>
        <begin position="64"/>
        <end position="191"/>
    </location>
</feature>
<dbReference type="InterPro" id="IPR018657">
    <property type="entry name" value="LarA-like_N"/>
</dbReference>
<evidence type="ECO:0000313" key="2">
    <source>
        <dbReference type="EMBL" id="ACN14725.1"/>
    </source>
</evidence>
<evidence type="ECO:0000313" key="3">
    <source>
        <dbReference type="Proteomes" id="UP000000442"/>
    </source>
</evidence>
<dbReference type="STRING" id="177437.HRM2_16160"/>
<dbReference type="HOGENOM" id="CLU_055092_0_0_7"/>
<name>C0QAE0_DESAH</name>
<dbReference type="OrthoDB" id="9788398at2"/>
<dbReference type="GO" id="GO:0050043">
    <property type="term" value="F:lactate racemase activity"/>
    <property type="evidence" value="ECO:0007669"/>
    <property type="project" value="InterPro"/>
</dbReference>
<dbReference type="Gene3D" id="3.40.50.11440">
    <property type="match status" value="1"/>
</dbReference>
<sequence length="426" mass="46927">MRYPPYIENKFIFPHFYRVKINHPARGLEKPGMVLEERLNQILPQSGIRSGQRVAIGVGSRGIANVSVLMKILCRCLREMGARPFIIPAMGSHGNATADGQTRVLERLGITQSICGAPIVSSMAVDRVGAVMGEVPVYFSRDALAMDHTICINRIKPHTKFKGAVESGLYKMLCVGMGKHEGALVYHNMALKYGFSALLKAMGDEIIDKGNFCFGIALVEDFFDNTMAIETPMAAELFEKEEKLLAMARRHFPRLPFNELEVLVVQEIGKEISGSGMDPNVTGRTYDLMEDDFSKSLRAGRIAVLNLSRKTAGNAIGLGNADIITDKVFNGLDYEATLMNAMTSMSLRKAFIPIRLPNDEKAIQAAFSTLGPMDPSSVRAVIIRDTRHVQEFWASQALLPQLKAMDSAEVLEKALLGFDENGELVL</sequence>
<gene>
    <name evidence="2" type="ordered locus">HRM2_16160</name>
</gene>
<protein>
    <recommendedName>
        <fullName evidence="1">LarA-like N-terminal domain-containing protein</fullName>
    </recommendedName>
</protein>
<dbReference type="AlphaFoldDB" id="C0QAE0"/>
<dbReference type="eggNOG" id="COG2768">
    <property type="taxonomic scope" value="Bacteria"/>
</dbReference>
<accession>C0QAE0</accession>
<keyword evidence="3" id="KW-1185">Reference proteome</keyword>
<dbReference type="Proteomes" id="UP000000442">
    <property type="component" value="Chromosome"/>
</dbReference>
<dbReference type="Pfam" id="PF09861">
    <property type="entry name" value="Lar_N"/>
    <property type="match status" value="1"/>
</dbReference>
<dbReference type="EMBL" id="CP001087">
    <property type="protein sequence ID" value="ACN14725.1"/>
    <property type="molecule type" value="Genomic_DNA"/>
</dbReference>
<reference evidence="2 3" key="1">
    <citation type="journal article" date="2009" name="Environ. Microbiol.">
        <title>Genome sequence of Desulfobacterium autotrophicum HRM2, a marine sulfate reducer oxidizing organic carbon completely to carbon dioxide.</title>
        <authorList>
            <person name="Strittmatter A.W."/>
            <person name="Liesegang H."/>
            <person name="Rabus R."/>
            <person name="Decker I."/>
            <person name="Amann J."/>
            <person name="Andres S."/>
            <person name="Henne A."/>
            <person name="Fricke W.F."/>
            <person name="Martinez-Arias R."/>
            <person name="Bartels D."/>
            <person name="Goesmann A."/>
            <person name="Krause L."/>
            <person name="Puehler A."/>
            <person name="Klenk H.P."/>
            <person name="Richter M."/>
            <person name="Schuler M."/>
            <person name="Gloeckner F.O."/>
            <person name="Meyerdierks A."/>
            <person name="Gottschalk G."/>
            <person name="Amann R."/>
        </authorList>
    </citation>
    <scope>NUCLEOTIDE SEQUENCE [LARGE SCALE GENOMIC DNA]</scope>
    <source>
        <strain evidence="3">ATCC 43914 / DSM 3382 / HRM2</strain>
    </source>
</reference>
<evidence type="ECO:0000259" key="1">
    <source>
        <dbReference type="Pfam" id="PF09861"/>
    </source>
</evidence>
<dbReference type="KEGG" id="dat:HRM2_16160"/>
<proteinExistence type="predicted"/>